<dbReference type="AlphaFoldDB" id="A0AAD7FYS9"/>
<feature type="region of interest" description="Disordered" evidence="1">
    <location>
        <begin position="1"/>
        <end position="21"/>
    </location>
</feature>
<organism evidence="2 3">
    <name type="scientific">Roridomyces roridus</name>
    <dbReference type="NCBI Taxonomy" id="1738132"/>
    <lineage>
        <taxon>Eukaryota</taxon>
        <taxon>Fungi</taxon>
        <taxon>Dikarya</taxon>
        <taxon>Basidiomycota</taxon>
        <taxon>Agaricomycotina</taxon>
        <taxon>Agaricomycetes</taxon>
        <taxon>Agaricomycetidae</taxon>
        <taxon>Agaricales</taxon>
        <taxon>Marasmiineae</taxon>
        <taxon>Mycenaceae</taxon>
        <taxon>Roridomyces</taxon>
    </lineage>
</organism>
<evidence type="ECO:0000256" key="1">
    <source>
        <dbReference type="SAM" id="MobiDB-lite"/>
    </source>
</evidence>
<evidence type="ECO:0000313" key="2">
    <source>
        <dbReference type="EMBL" id="KAJ7650338.1"/>
    </source>
</evidence>
<reference evidence="2" key="1">
    <citation type="submission" date="2023-03" db="EMBL/GenBank/DDBJ databases">
        <title>Massive genome expansion in bonnet fungi (Mycena s.s.) driven by repeated elements and novel gene families across ecological guilds.</title>
        <authorList>
            <consortium name="Lawrence Berkeley National Laboratory"/>
            <person name="Harder C.B."/>
            <person name="Miyauchi S."/>
            <person name="Viragh M."/>
            <person name="Kuo A."/>
            <person name="Thoen E."/>
            <person name="Andreopoulos B."/>
            <person name="Lu D."/>
            <person name="Skrede I."/>
            <person name="Drula E."/>
            <person name="Henrissat B."/>
            <person name="Morin E."/>
            <person name="Kohler A."/>
            <person name="Barry K."/>
            <person name="LaButti K."/>
            <person name="Morin E."/>
            <person name="Salamov A."/>
            <person name="Lipzen A."/>
            <person name="Mereny Z."/>
            <person name="Hegedus B."/>
            <person name="Baldrian P."/>
            <person name="Stursova M."/>
            <person name="Weitz H."/>
            <person name="Taylor A."/>
            <person name="Grigoriev I.V."/>
            <person name="Nagy L.G."/>
            <person name="Martin F."/>
            <person name="Kauserud H."/>
        </authorList>
    </citation>
    <scope>NUCLEOTIDE SEQUENCE</scope>
    <source>
        <strain evidence="2">9284</strain>
    </source>
</reference>
<keyword evidence="3" id="KW-1185">Reference proteome</keyword>
<protein>
    <submittedName>
        <fullName evidence="2">Uncharacterized protein</fullName>
    </submittedName>
</protein>
<name>A0AAD7FYS9_9AGAR</name>
<dbReference type="Proteomes" id="UP001221142">
    <property type="component" value="Unassembled WGS sequence"/>
</dbReference>
<comment type="caution">
    <text evidence="2">The sequence shown here is derived from an EMBL/GenBank/DDBJ whole genome shotgun (WGS) entry which is preliminary data.</text>
</comment>
<dbReference type="EMBL" id="JARKIF010000001">
    <property type="protein sequence ID" value="KAJ7650338.1"/>
    <property type="molecule type" value="Genomic_DNA"/>
</dbReference>
<sequence>MKVSLQELHPFGNENERTKYQDLKERAESYDDNPRNLEEHWRAVFAQRFQGISLHLPRAFVQEEITIWSFHDPKKNPSARKLAESLHLAHGSGSSLRPDFGVLAKLGIKWYLFLLAENKRAVPRSQVDPSGWPNTMHGRAALLSQMKVAVEEAELQAALLFKTDEASLDPESRQDFVVLLATVGPIYLVGRVQRAQLETELDENELSMALLSIQSNGQAGDEERELDMHGMHVDQPQIYNVYDVEDFTHQSTLPASTWHGPFILDSPESDATLLVLRNWLTDTISE</sequence>
<evidence type="ECO:0000313" key="3">
    <source>
        <dbReference type="Proteomes" id="UP001221142"/>
    </source>
</evidence>
<gene>
    <name evidence="2" type="ORF">FB45DRAFT_997370</name>
</gene>
<proteinExistence type="predicted"/>
<accession>A0AAD7FYS9</accession>